<dbReference type="EMBL" id="UINC01127708">
    <property type="protein sequence ID" value="SVD07002.1"/>
    <property type="molecule type" value="Genomic_DNA"/>
</dbReference>
<sequence>VGGIDQPTTAYSVTGTTLAFGASIVAENDIVIVRHAGES</sequence>
<protein>
    <submittedName>
        <fullName evidence="1">Uncharacterized protein</fullName>
    </submittedName>
</protein>
<feature type="non-terminal residue" evidence="1">
    <location>
        <position position="1"/>
    </location>
</feature>
<proteinExistence type="predicted"/>
<gene>
    <name evidence="1" type="ORF">METZ01_LOCUS359856</name>
</gene>
<feature type="non-terminal residue" evidence="1">
    <location>
        <position position="39"/>
    </location>
</feature>
<evidence type="ECO:0000313" key="1">
    <source>
        <dbReference type="EMBL" id="SVD07002.1"/>
    </source>
</evidence>
<organism evidence="1">
    <name type="scientific">marine metagenome</name>
    <dbReference type="NCBI Taxonomy" id="408172"/>
    <lineage>
        <taxon>unclassified sequences</taxon>
        <taxon>metagenomes</taxon>
        <taxon>ecological metagenomes</taxon>
    </lineage>
</organism>
<accession>A0A382SBQ7</accession>
<reference evidence="1" key="1">
    <citation type="submission" date="2018-05" db="EMBL/GenBank/DDBJ databases">
        <authorList>
            <person name="Lanie J.A."/>
            <person name="Ng W.-L."/>
            <person name="Kazmierczak K.M."/>
            <person name="Andrzejewski T.M."/>
            <person name="Davidsen T.M."/>
            <person name="Wayne K.J."/>
            <person name="Tettelin H."/>
            <person name="Glass J.I."/>
            <person name="Rusch D."/>
            <person name="Podicherti R."/>
            <person name="Tsui H.-C.T."/>
            <person name="Winkler M.E."/>
        </authorList>
    </citation>
    <scope>NUCLEOTIDE SEQUENCE</scope>
</reference>
<name>A0A382SBQ7_9ZZZZ</name>
<dbReference type="AlphaFoldDB" id="A0A382SBQ7"/>